<dbReference type="AlphaFoldDB" id="D9SSB7"/>
<dbReference type="OrthoDB" id="1938846at2"/>
<keyword evidence="3" id="KW-1185">Reference proteome</keyword>
<dbReference type="HOGENOM" id="CLU_2092521_0_0_9"/>
<reference evidence="2 3" key="1">
    <citation type="submission" date="2010-08" db="EMBL/GenBank/DDBJ databases">
        <title>Complete sequence of Clostridium cellulovorans 743B.</title>
        <authorList>
            <consortium name="US DOE Joint Genome Institute"/>
            <person name="Lucas S."/>
            <person name="Copeland A."/>
            <person name="Lapidus A."/>
            <person name="Cheng J.-F."/>
            <person name="Bruce D."/>
            <person name="Goodwin L."/>
            <person name="Pitluck S."/>
            <person name="Chertkov O."/>
            <person name="Detter J.C."/>
            <person name="Han C."/>
            <person name="Tapia R."/>
            <person name="Land M."/>
            <person name="Hauser L."/>
            <person name="Chang Y.-J."/>
            <person name="Jeffries C."/>
            <person name="Kyrpides N."/>
            <person name="Ivanova N."/>
            <person name="Mikhailova N."/>
            <person name="Hemme C.L."/>
            <person name="Woyke T."/>
        </authorList>
    </citation>
    <scope>NUCLEOTIDE SEQUENCE [LARGE SCALE GENOMIC DNA]</scope>
    <source>
        <strain evidence="3">ATCC 35296 / DSM 3052 / OCM 3 / 743B</strain>
    </source>
</reference>
<dbReference type="KEGG" id="ccb:Clocel_0743"/>
<dbReference type="EMBL" id="CP002160">
    <property type="protein sequence ID" value="ADL50514.1"/>
    <property type="molecule type" value="Genomic_DNA"/>
</dbReference>
<evidence type="ECO:0000313" key="3">
    <source>
        <dbReference type="Proteomes" id="UP000002730"/>
    </source>
</evidence>
<proteinExistence type="predicted"/>
<keyword evidence="1" id="KW-1133">Transmembrane helix</keyword>
<dbReference type="Proteomes" id="UP000002730">
    <property type="component" value="Chromosome"/>
</dbReference>
<evidence type="ECO:0000256" key="1">
    <source>
        <dbReference type="SAM" id="Phobius"/>
    </source>
</evidence>
<keyword evidence="1" id="KW-0472">Membrane</keyword>
<feature type="transmembrane region" description="Helical" evidence="1">
    <location>
        <begin position="37"/>
        <end position="54"/>
    </location>
</feature>
<keyword evidence="1" id="KW-0812">Transmembrane</keyword>
<feature type="transmembrane region" description="Helical" evidence="1">
    <location>
        <begin position="93"/>
        <end position="115"/>
    </location>
</feature>
<sequence length="116" mass="11999">MSAFVLNRNYELQLPNSYADVDSDEMEYIDGGSAREWAIGIACSLIANAIWAIGEKAVSTGMVRTALTACAGAAGSVWAGIGSATAFMWNPPVAAAIIGGTVAVGVGVVLAYYHLR</sequence>
<accession>D9SSB7</accession>
<gene>
    <name evidence="2" type="ordered locus">Clocel_0743</name>
</gene>
<protein>
    <submittedName>
        <fullName evidence="2">Uncharacterized protein</fullName>
    </submittedName>
</protein>
<dbReference type="STRING" id="573061.Clocel_0743"/>
<name>D9SSB7_CLOC7</name>
<feature type="transmembrane region" description="Helical" evidence="1">
    <location>
        <begin position="66"/>
        <end position="87"/>
    </location>
</feature>
<dbReference type="RefSeq" id="WP_010073167.1">
    <property type="nucleotide sequence ID" value="NC_014393.1"/>
</dbReference>
<organism evidence="2 3">
    <name type="scientific">Clostridium cellulovorans (strain ATCC 35296 / DSM 3052 / OCM 3 / 743B)</name>
    <dbReference type="NCBI Taxonomy" id="573061"/>
    <lineage>
        <taxon>Bacteria</taxon>
        <taxon>Bacillati</taxon>
        <taxon>Bacillota</taxon>
        <taxon>Clostridia</taxon>
        <taxon>Eubacteriales</taxon>
        <taxon>Clostridiaceae</taxon>
        <taxon>Clostridium</taxon>
    </lineage>
</organism>
<evidence type="ECO:0000313" key="2">
    <source>
        <dbReference type="EMBL" id="ADL50514.1"/>
    </source>
</evidence>